<dbReference type="HOGENOM" id="CLU_2906274_0_0_1"/>
<dbReference type="InParanoid" id="B0WQC4"/>
<evidence type="ECO:0000313" key="2">
    <source>
        <dbReference type="EnsemblMetazoa" id="CPIJ009535-PA"/>
    </source>
</evidence>
<name>B0WQC4_CULQU</name>
<dbReference type="EMBL" id="DS232038">
    <property type="protein sequence ID" value="EDS32790.1"/>
    <property type="molecule type" value="Genomic_DNA"/>
</dbReference>
<gene>
    <name evidence="2" type="primary">6041681</name>
    <name evidence="1" type="ORF">CpipJ_CPIJ009535</name>
</gene>
<reference evidence="1" key="1">
    <citation type="submission" date="2007-03" db="EMBL/GenBank/DDBJ databases">
        <title>Annotation of Culex pipiens quinquefasciatus.</title>
        <authorList>
            <consortium name="The Broad Institute Genome Sequencing Platform"/>
            <person name="Atkinson P.W."/>
            <person name="Hemingway J."/>
            <person name="Christensen B.M."/>
            <person name="Higgs S."/>
            <person name="Kodira C."/>
            <person name="Hannick L."/>
            <person name="Megy K."/>
            <person name="O'Leary S."/>
            <person name="Pearson M."/>
            <person name="Haas B.J."/>
            <person name="Mauceli E."/>
            <person name="Wortman J.R."/>
            <person name="Lee N.H."/>
            <person name="Guigo R."/>
            <person name="Stanke M."/>
            <person name="Alvarado L."/>
            <person name="Amedeo P."/>
            <person name="Antoine C.H."/>
            <person name="Arensburger P."/>
            <person name="Bidwell S.L."/>
            <person name="Crawford M."/>
            <person name="Camaro F."/>
            <person name="Devon K."/>
            <person name="Engels R."/>
            <person name="Hammond M."/>
            <person name="Howarth C."/>
            <person name="Koehrsen M."/>
            <person name="Lawson D."/>
            <person name="Montgomery P."/>
            <person name="Nene V."/>
            <person name="Nusbaum C."/>
            <person name="Puiu D."/>
            <person name="Romero-Severson J."/>
            <person name="Severson D.W."/>
            <person name="Shumway M."/>
            <person name="Sisk P."/>
            <person name="Stolte C."/>
            <person name="Zeng Q."/>
            <person name="Eisenstadt E."/>
            <person name="Fraser-Liggett C."/>
            <person name="Strausberg R."/>
            <person name="Galagan J."/>
            <person name="Birren B."/>
            <person name="Collins F.H."/>
        </authorList>
    </citation>
    <scope>NUCLEOTIDE SEQUENCE [LARGE SCALE GENOMIC DNA]</scope>
    <source>
        <strain evidence="1">JHB</strain>
    </source>
</reference>
<evidence type="ECO:0000313" key="1">
    <source>
        <dbReference type="EMBL" id="EDS32790.1"/>
    </source>
</evidence>
<dbReference type="Proteomes" id="UP000002320">
    <property type="component" value="Unassembled WGS sequence"/>
</dbReference>
<organism>
    <name type="scientific">Culex quinquefasciatus</name>
    <name type="common">Southern house mosquito</name>
    <name type="synonym">Culex pungens</name>
    <dbReference type="NCBI Taxonomy" id="7176"/>
    <lineage>
        <taxon>Eukaryota</taxon>
        <taxon>Metazoa</taxon>
        <taxon>Ecdysozoa</taxon>
        <taxon>Arthropoda</taxon>
        <taxon>Hexapoda</taxon>
        <taxon>Insecta</taxon>
        <taxon>Pterygota</taxon>
        <taxon>Neoptera</taxon>
        <taxon>Endopterygota</taxon>
        <taxon>Diptera</taxon>
        <taxon>Nematocera</taxon>
        <taxon>Culicoidea</taxon>
        <taxon>Culicidae</taxon>
        <taxon>Culicinae</taxon>
        <taxon>Culicini</taxon>
        <taxon>Culex</taxon>
        <taxon>Culex</taxon>
    </lineage>
</organism>
<dbReference type="AlphaFoldDB" id="B0WQC4"/>
<reference evidence="2" key="2">
    <citation type="submission" date="2021-02" db="UniProtKB">
        <authorList>
            <consortium name="EnsemblMetazoa"/>
        </authorList>
    </citation>
    <scope>IDENTIFICATION</scope>
    <source>
        <strain evidence="2">JHB</strain>
    </source>
</reference>
<dbReference type="KEGG" id="cqu:CpipJ_CPIJ009535"/>
<dbReference type="VEuPathDB" id="VectorBase:CPIJ009535"/>
<dbReference type="EnsemblMetazoa" id="CPIJ009535-RA">
    <property type="protein sequence ID" value="CPIJ009535-PA"/>
    <property type="gene ID" value="CPIJ009535"/>
</dbReference>
<protein>
    <submittedName>
        <fullName evidence="1 2">Uncharacterized protein</fullName>
    </submittedName>
</protein>
<sequence>MAKSTKSVNMTKLVKIEESTKMTKSVKRTKSVNIAVQEPNDMRHLVLSSRTERRMSIKISAL</sequence>
<evidence type="ECO:0000313" key="3">
    <source>
        <dbReference type="Proteomes" id="UP000002320"/>
    </source>
</evidence>
<accession>B0WQC4</accession>
<keyword evidence="3" id="KW-1185">Reference proteome</keyword>
<proteinExistence type="predicted"/>